<dbReference type="NCBIfam" id="NF006099">
    <property type="entry name" value="PRK08251.1"/>
    <property type="match status" value="1"/>
</dbReference>
<evidence type="ECO:0000256" key="2">
    <source>
        <dbReference type="ARBA" id="ARBA00023002"/>
    </source>
</evidence>
<organism evidence="4 5">
    <name type="scientific">Streptomyces jeddahensis</name>
    <dbReference type="NCBI Taxonomy" id="1716141"/>
    <lineage>
        <taxon>Bacteria</taxon>
        <taxon>Bacillati</taxon>
        <taxon>Actinomycetota</taxon>
        <taxon>Actinomycetes</taxon>
        <taxon>Kitasatosporales</taxon>
        <taxon>Streptomycetaceae</taxon>
        <taxon>Streptomyces</taxon>
    </lineage>
</organism>
<dbReference type="InterPro" id="IPR057326">
    <property type="entry name" value="KR_dom"/>
</dbReference>
<dbReference type="Gene3D" id="3.40.50.720">
    <property type="entry name" value="NAD(P)-binding Rossmann-like Domain"/>
    <property type="match status" value="1"/>
</dbReference>
<dbReference type="EC" id="1.1.1.-" evidence="4"/>
<dbReference type="OrthoDB" id="9797538at2"/>
<dbReference type="EC" id="1.1.1.298" evidence="4"/>
<dbReference type="EMBL" id="LOHS01000112">
    <property type="protein sequence ID" value="OAH11261.1"/>
    <property type="molecule type" value="Genomic_DNA"/>
</dbReference>
<sequence length="268" mass="28599">MRKNILITGASGGLGRGMAWEFARRGRHLALCARRGDRLKELRDELLAAHPSITVAVRELDVTDHAAVFEVFHSFRAELGSLDRVVVNAGTGEGSPVGTGGFERNLRAVNTNFTAALAQCEAAMEVFREQHSGHLVVISSMSALKGFPGALTAYAAGKAGVLTLAEGIRADVMGTQVKVSTMLPGYIRSESNTHEGQRRLVVDTETGCRRLAAAIEREPARACVPAWPWSVLGVGLRLLPLRVTSRMGAVARRAEGPRARTAAADHAG</sequence>
<evidence type="ECO:0000313" key="5">
    <source>
        <dbReference type="Proteomes" id="UP000077381"/>
    </source>
</evidence>
<dbReference type="InterPro" id="IPR036291">
    <property type="entry name" value="NAD(P)-bd_dom_sf"/>
</dbReference>
<dbReference type="STRING" id="1716141.STSP_53950"/>
<reference evidence="4 5" key="1">
    <citation type="submission" date="2015-12" db="EMBL/GenBank/DDBJ databases">
        <title>Genome sequence of Streptomyces sp. G25.</title>
        <authorList>
            <person name="Poehlein A."/>
            <person name="Roettig A."/>
            <person name="Hiessl S."/>
            <person name="Hauschild P."/>
            <person name="Schauer J."/>
            <person name="Madkour M.H."/>
            <person name="Al-Ansari A.M."/>
            <person name="Almakishah N.H."/>
            <person name="Steinbuechel A."/>
            <person name="Daniel R."/>
        </authorList>
    </citation>
    <scope>NUCLEOTIDE SEQUENCE [LARGE SCALE GENOMIC DNA]</scope>
    <source>
        <strain evidence="5">G25(2015)</strain>
    </source>
</reference>
<dbReference type="Pfam" id="PF00106">
    <property type="entry name" value="adh_short"/>
    <property type="match status" value="1"/>
</dbReference>
<evidence type="ECO:0000313" key="4">
    <source>
        <dbReference type="EMBL" id="OAH11261.1"/>
    </source>
</evidence>
<dbReference type="PATRIC" id="fig|1716141.3.peg.5668"/>
<dbReference type="PRINTS" id="PR00081">
    <property type="entry name" value="GDHRDH"/>
</dbReference>
<keyword evidence="5" id="KW-1185">Reference proteome</keyword>
<dbReference type="SUPFAM" id="SSF51735">
    <property type="entry name" value="NAD(P)-binding Rossmann-fold domains"/>
    <property type="match status" value="1"/>
</dbReference>
<protein>
    <submittedName>
        <fullName evidence="4">NADP-dependent 3-hydroxy acid dehydrogenase YdfG</fullName>
        <ecNumber evidence="4">1.1.1.-</ecNumber>
        <ecNumber evidence="4">1.1.1.298</ecNumber>
    </submittedName>
</protein>
<feature type="domain" description="Ketoreductase" evidence="3">
    <location>
        <begin position="3"/>
        <end position="171"/>
    </location>
</feature>
<evidence type="ECO:0000259" key="3">
    <source>
        <dbReference type="SMART" id="SM00822"/>
    </source>
</evidence>
<comment type="similarity">
    <text evidence="1">Belongs to the short-chain dehydrogenases/reductases (SDR) family.</text>
</comment>
<accession>A0A177HJV5</accession>
<dbReference type="RefSeq" id="WP_067283074.1">
    <property type="nucleotide sequence ID" value="NZ_LOHS01000112.1"/>
</dbReference>
<dbReference type="SMART" id="SM00822">
    <property type="entry name" value="PKS_KR"/>
    <property type="match status" value="1"/>
</dbReference>
<gene>
    <name evidence="4" type="primary">ydfG</name>
    <name evidence="4" type="ORF">STSP_53950</name>
</gene>
<comment type="caution">
    <text evidence="4">The sequence shown here is derived from an EMBL/GenBank/DDBJ whole genome shotgun (WGS) entry which is preliminary data.</text>
</comment>
<evidence type="ECO:0000256" key="1">
    <source>
        <dbReference type="ARBA" id="ARBA00006484"/>
    </source>
</evidence>
<dbReference type="AlphaFoldDB" id="A0A177HJV5"/>
<dbReference type="GO" id="GO:0016020">
    <property type="term" value="C:membrane"/>
    <property type="evidence" value="ECO:0007669"/>
    <property type="project" value="TreeGrafter"/>
</dbReference>
<dbReference type="GO" id="GO:0035527">
    <property type="term" value="F:3-hydroxypropionate dehydrogenase (NADP+) activity"/>
    <property type="evidence" value="ECO:0007669"/>
    <property type="project" value="UniProtKB-EC"/>
</dbReference>
<dbReference type="PANTHER" id="PTHR44196">
    <property type="entry name" value="DEHYDROGENASE/REDUCTASE SDR FAMILY MEMBER 7B"/>
    <property type="match status" value="1"/>
</dbReference>
<dbReference type="InterPro" id="IPR002347">
    <property type="entry name" value="SDR_fam"/>
</dbReference>
<dbReference type="PANTHER" id="PTHR44196:SF1">
    <property type="entry name" value="DEHYDROGENASE_REDUCTASE SDR FAMILY MEMBER 7B"/>
    <property type="match status" value="1"/>
</dbReference>
<keyword evidence="2 4" id="KW-0560">Oxidoreductase</keyword>
<proteinExistence type="inferred from homology"/>
<name>A0A177HJV5_9ACTN</name>
<dbReference type="Proteomes" id="UP000077381">
    <property type="component" value="Unassembled WGS sequence"/>
</dbReference>